<dbReference type="RefSeq" id="WP_189243899.1">
    <property type="nucleotide sequence ID" value="NZ_BMQP01000055.1"/>
</dbReference>
<feature type="transmembrane region" description="Helical" evidence="2">
    <location>
        <begin position="123"/>
        <end position="142"/>
    </location>
</feature>
<evidence type="ECO:0000256" key="1">
    <source>
        <dbReference type="SAM" id="MobiDB-lite"/>
    </source>
</evidence>
<keyword evidence="2" id="KW-0472">Membrane</keyword>
<keyword evidence="2" id="KW-0812">Transmembrane</keyword>
<dbReference type="Proteomes" id="UP000655044">
    <property type="component" value="Unassembled WGS sequence"/>
</dbReference>
<comment type="caution">
    <text evidence="3">The sequence shown here is derived from an EMBL/GenBank/DDBJ whole genome shotgun (WGS) entry which is preliminary data.</text>
</comment>
<feature type="compositionally biased region" description="Pro residues" evidence="1">
    <location>
        <begin position="163"/>
        <end position="173"/>
    </location>
</feature>
<keyword evidence="4" id="KW-1185">Reference proteome</keyword>
<dbReference type="AlphaFoldDB" id="A0A8J3S6G0"/>
<name>A0A8J3S6G0_PLARO</name>
<accession>A0A8J3S6G0</accession>
<proteinExistence type="predicted"/>
<evidence type="ECO:0000256" key="2">
    <source>
        <dbReference type="SAM" id="Phobius"/>
    </source>
</evidence>
<organism evidence="3 4">
    <name type="scientific">Planobispora rosea</name>
    <dbReference type="NCBI Taxonomy" id="35762"/>
    <lineage>
        <taxon>Bacteria</taxon>
        <taxon>Bacillati</taxon>
        <taxon>Actinomycetota</taxon>
        <taxon>Actinomycetes</taxon>
        <taxon>Streptosporangiales</taxon>
        <taxon>Streptosporangiaceae</taxon>
        <taxon>Planobispora</taxon>
    </lineage>
</organism>
<sequence length="309" mass="33018">MTSPDEPDDIDGIDDTDGIDDIEVMLLALGDSLDIPAPPPAETARAVRARLEALPEDAPAPSAPEPSPADRSLPAPSAPEPSPPADPSRPAPRPRRGWRLLPAPVRRAERTAGPGARVRLRRVVISVVAVLVALFFGATPVGRAAVVEILRFAGIELRTGDPGPLPSGSPSPLPREGVTTLEEARRQVVFPIVVPAELGEPDEVRISDRGRVVSMVWPGVRLDQFDGMLEVVFRKELGPPWPEETTVDGSRASWIPAKHGLSYLPRGGGPPVATRLSGPTLIWQRGGVGLRLEGVPDRERAREIAQSVQ</sequence>
<evidence type="ECO:0000313" key="3">
    <source>
        <dbReference type="EMBL" id="GIH86856.1"/>
    </source>
</evidence>
<dbReference type="EMBL" id="BOOI01000050">
    <property type="protein sequence ID" value="GIH86856.1"/>
    <property type="molecule type" value="Genomic_DNA"/>
</dbReference>
<protein>
    <recommendedName>
        <fullName evidence="5">DUF4367 domain-containing protein</fullName>
    </recommendedName>
</protein>
<keyword evidence="2" id="KW-1133">Transmembrane helix</keyword>
<reference evidence="3" key="1">
    <citation type="submission" date="2021-01" db="EMBL/GenBank/DDBJ databases">
        <title>Whole genome shotgun sequence of Planobispora rosea NBRC 15558.</title>
        <authorList>
            <person name="Komaki H."/>
            <person name="Tamura T."/>
        </authorList>
    </citation>
    <scope>NUCLEOTIDE SEQUENCE</scope>
    <source>
        <strain evidence="3">NBRC 15558</strain>
    </source>
</reference>
<feature type="compositionally biased region" description="Pro residues" evidence="1">
    <location>
        <begin position="76"/>
        <end position="91"/>
    </location>
</feature>
<feature type="region of interest" description="Disordered" evidence="1">
    <location>
        <begin position="32"/>
        <end position="112"/>
    </location>
</feature>
<evidence type="ECO:0000313" key="4">
    <source>
        <dbReference type="Proteomes" id="UP000655044"/>
    </source>
</evidence>
<gene>
    <name evidence="3" type="ORF">Pro02_52640</name>
</gene>
<feature type="region of interest" description="Disordered" evidence="1">
    <location>
        <begin position="159"/>
        <end position="178"/>
    </location>
</feature>
<evidence type="ECO:0008006" key="5">
    <source>
        <dbReference type="Google" id="ProtNLM"/>
    </source>
</evidence>